<dbReference type="Gene3D" id="3.90.176.10">
    <property type="entry name" value="Toxin ADP-ribosyltransferase, Chain A, domain 1"/>
    <property type="match status" value="1"/>
</dbReference>
<protein>
    <recommendedName>
        <fullName evidence="6">NAD(P)(+)--arginine ADP-ribosyltransferase</fullName>
    </recommendedName>
</protein>
<comment type="caution">
    <text evidence="2">The sequence shown here is derived from an EMBL/GenBank/DDBJ whole genome shotgun (WGS) entry which is preliminary data.</text>
</comment>
<dbReference type="SUPFAM" id="SSF48403">
    <property type="entry name" value="Ankyrin repeat"/>
    <property type="match status" value="1"/>
</dbReference>
<proteinExistence type="predicted"/>
<dbReference type="OrthoDB" id="429841at2759"/>
<dbReference type="Gene3D" id="1.25.40.20">
    <property type="entry name" value="Ankyrin repeat-containing domain"/>
    <property type="match status" value="1"/>
</dbReference>
<evidence type="ECO:0008006" key="6">
    <source>
        <dbReference type="Google" id="ProtNLM"/>
    </source>
</evidence>
<evidence type="ECO:0000313" key="4">
    <source>
        <dbReference type="Proteomes" id="UP000663832"/>
    </source>
</evidence>
<organism evidence="2 5">
    <name type="scientific">Adineta steineri</name>
    <dbReference type="NCBI Taxonomy" id="433720"/>
    <lineage>
        <taxon>Eukaryota</taxon>
        <taxon>Metazoa</taxon>
        <taxon>Spiralia</taxon>
        <taxon>Gnathifera</taxon>
        <taxon>Rotifera</taxon>
        <taxon>Eurotatoria</taxon>
        <taxon>Bdelloidea</taxon>
        <taxon>Adinetida</taxon>
        <taxon>Adinetidae</taxon>
        <taxon>Adineta</taxon>
    </lineage>
</organism>
<dbReference type="PROSITE" id="PS50088">
    <property type="entry name" value="ANK_REPEAT"/>
    <property type="match status" value="1"/>
</dbReference>
<keyword evidence="4" id="KW-1185">Reference proteome</keyword>
<evidence type="ECO:0000313" key="2">
    <source>
        <dbReference type="EMBL" id="CAF1274042.1"/>
    </source>
</evidence>
<dbReference type="EMBL" id="CAJNOM010000768">
    <property type="protein sequence ID" value="CAF1558989.1"/>
    <property type="molecule type" value="Genomic_DNA"/>
</dbReference>
<evidence type="ECO:0000313" key="3">
    <source>
        <dbReference type="EMBL" id="CAF1558989.1"/>
    </source>
</evidence>
<reference evidence="2" key="1">
    <citation type="submission" date="2021-02" db="EMBL/GenBank/DDBJ databases">
        <authorList>
            <person name="Nowell W R."/>
        </authorList>
    </citation>
    <scope>NUCLEOTIDE SEQUENCE</scope>
</reference>
<dbReference type="Pfam" id="PF12796">
    <property type="entry name" value="Ank_2"/>
    <property type="match status" value="1"/>
</dbReference>
<dbReference type="InterPro" id="IPR036770">
    <property type="entry name" value="Ankyrin_rpt-contain_sf"/>
</dbReference>
<evidence type="ECO:0000313" key="5">
    <source>
        <dbReference type="Proteomes" id="UP000663877"/>
    </source>
</evidence>
<dbReference type="InterPro" id="IPR002110">
    <property type="entry name" value="Ankyrin_rpt"/>
</dbReference>
<name>A0A815BIG5_9BILA</name>
<dbReference type="SMART" id="SM00248">
    <property type="entry name" value="ANK"/>
    <property type="match status" value="1"/>
</dbReference>
<evidence type="ECO:0000256" key="1">
    <source>
        <dbReference type="PROSITE-ProRule" id="PRU00023"/>
    </source>
</evidence>
<feature type="repeat" description="ANK" evidence="1">
    <location>
        <begin position="48"/>
        <end position="73"/>
    </location>
</feature>
<dbReference type="Proteomes" id="UP000663877">
    <property type="component" value="Unassembled WGS sequence"/>
</dbReference>
<dbReference type="PROSITE" id="PS50297">
    <property type="entry name" value="ANK_REP_REGION"/>
    <property type="match status" value="1"/>
</dbReference>
<dbReference type="EMBL" id="CAJNOI010000420">
    <property type="protein sequence ID" value="CAF1274042.1"/>
    <property type="molecule type" value="Genomic_DNA"/>
</dbReference>
<dbReference type="SUPFAM" id="SSF56399">
    <property type="entry name" value="ADP-ribosylation"/>
    <property type="match status" value="1"/>
</dbReference>
<sequence>MGQKYSTELQSNLANEFYQFCSNGNVNRVREYLPLLSYNEINYINPNTGQTSLHAACLNNHLEIVRLLLENNVCNRIIRNQQNRIAYDVSPSNEIRSLFRRSQQPNETNRFIDICPNRSSFGLITNTRSETNRPDDWVTGYFSSADAQDAQLMMALSHASPIMKLLLYARTESESKIIVQRLIETSIPITHNQYQRAHILYKEFLNKNSVKSLLTLYSLQTPLFGTLQSNADAYTVLLYLHLDELSDLAYRGRLTYRGMIMSFDDLRAYQWAHEHAAVIETRTFQSTSKDRAVAFAFSDLPPGYNNQLSVIIRYKFIQICPTAIDIHNESHFTPEDEVLLLPFTLFRVTSIKERSSDEVLRYEITMQNIPVTPNSLWASSR</sequence>
<gene>
    <name evidence="2" type="ORF">BJG266_LOCUS30828</name>
    <name evidence="3" type="ORF">QVE165_LOCUS47737</name>
</gene>
<dbReference type="AlphaFoldDB" id="A0A815BIG5"/>
<keyword evidence="1" id="KW-0040">ANK repeat</keyword>
<dbReference type="Proteomes" id="UP000663832">
    <property type="component" value="Unassembled WGS sequence"/>
</dbReference>
<accession>A0A815BIG5</accession>